<feature type="compositionally biased region" description="Basic and acidic residues" evidence="1">
    <location>
        <begin position="593"/>
        <end position="615"/>
    </location>
</feature>
<sequence length="628" mass="72107">MSTWLTVQEAASLSGVTESAIKKAVKQNRYEHCHVDGVGRGGKQLRIALESLPEEAQARYRGEQEQRHEDALLPLIEAQRAIVFFKESVVFAYQEFKATYPKADKRTAFLRQYNEQHPDKPITKRQLNHWETLFNREGVAGLVDRRGGYNRGQSSIAEDVKQVFLAYWMQEKGNRRNGGGPSIASCYRLTQLNFPEQQLPSVSAFQRFVDSIPYPAKVLAREGKKAFADKCEPYIQFDYRSICTNEVWCADNHVFDLWVKDARGRVFRPWVVGWMDKRSRYIVGYLLIDHDPNADAVLDAFSRAVYACGIPERVLLDNGADYTVHDLFNKDFALSLANEMCMEVTNATPYNAKAKLIERFFNTLEYSYCIHLPSYFGADPQRRPERMKKASDQLKDVAMPFDEFAAYLENVIGQYNNTVHTGDSMDGKTPCQAFQDFVVRPIQIANPTLLSMYFKRTSRLVTVGRNGVRVPDLQQYYDAEALFPYQGKKIYVRYNTDDVRQVFCFTESDEFICMAESVALGSLSQEMTAQNMRKLNAQKAQRRKIAREYMPDIAVPSIQQLAIENGHSFDKPDLKVLPTMHQLNSTKQRKAKSMKEAEQQQEAQREQADPGRSQREEDEAYFKFMIGG</sequence>
<evidence type="ECO:0000259" key="2">
    <source>
        <dbReference type="PROSITE" id="PS50994"/>
    </source>
</evidence>
<dbReference type="Gene3D" id="1.10.10.10">
    <property type="entry name" value="Winged helix-like DNA-binding domain superfamily/Winged helix DNA-binding domain"/>
    <property type="match status" value="1"/>
</dbReference>
<feature type="region of interest" description="Disordered" evidence="1">
    <location>
        <begin position="584"/>
        <end position="619"/>
    </location>
</feature>
<dbReference type="GO" id="GO:0003677">
    <property type="term" value="F:DNA binding"/>
    <property type="evidence" value="ECO:0007669"/>
    <property type="project" value="InterPro"/>
</dbReference>
<dbReference type="SUPFAM" id="SSF50610">
    <property type="entry name" value="mu transposase, C-terminal domain"/>
    <property type="match status" value="1"/>
</dbReference>
<organism evidence="4 5">
    <name type="scientific">Anaerotruncus colihominis</name>
    <dbReference type="NCBI Taxonomy" id="169435"/>
    <lineage>
        <taxon>Bacteria</taxon>
        <taxon>Bacillati</taxon>
        <taxon>Bacillota</taxon>
        <taxon>Clostridia</taxon>
        <taxon>Eubacteriales</taxon>
        <taxon>Oscillospiraceae</taxon>
        <taxon>Anaerotruncus</taxon>
    </lineage>
</organism>
<dbReference type="InterPro" id="IPR036397">
    <property type="entry name" value="RNaseH_sf"/>
</dbReference>
<dbReference type="InterPro" id="IPR036388">
    <property type="entry name" value="WH-like_DNA-bd_sf"/>
</dbReference>
<dbReference type="Gene3D" id="2.30.30.130">
    <property type="entry name" value="Transposase, Mu, C-terminal"/>
    <property type="match status" value="1"/>
</dbReference>
<reference evidence="4 5" key="1">
    <citation type="submission" date="2015-09" db="EMBL/GenBank/DDBJ databases">
        <authorList>
            <consortium name="Pathogen Informatics"/>
        </authorList>
    </citation>
    <scope>NUCLEOTIDE SEQUENCE [LARGE SCALE GENOMIC DNA]</scope>
    <source>
        <strain evidence="4 5">2789STDY5834939</strain>
    </source>
</reference>
<protein>
    <submittedName>
        <fullName evidence="4">Integrase core domain</fullName>
    </submittedName>
</protein>
<proteinExistence type="predicted"/>
<dbReference type="InterPro" id="IPR012337">
    <property type="entry name" value="RNaseH-like_sf"/>
</dbReference>
<dbReference type="EMBL" id="CZBE01000009">
    <property type="protein sequence ID" value="CUP68897.1"/>
    <property type="molecule type" value="Genomic_DNA"/>
</dbReference>
<feature type="domain" description="HTH Mu-type" evidence="3">
    <location>
        <begin position="1"/>
        <end position="68"/>
    </location>
</feature>
<evidence type="ECO:0000256" key="1">
    <source>
        <dbReference type="SAM" id="MobiDB-lite"/>
    </source>
</evidence>
<dbReference type="InterPro" id="IPR003314">
    <property type="entry name" value="Mu-type_HTH"/>
</dbReference>
<dbReference type="InterPro" id="IPR001584">
    <property type="entry name" value="Integrase_cat-core"/>
</dbReference>
<gene>
    <name evidence="4" type="ORF">ERS852551_01614</name>
</gene>
<dbReference type="Pfam" id="PF09299">
    <property type="entry name" value="Mu-transpos_C"/>
    <property type="match status" value="1"/>
</dbReference>
<evidence type="ECO:0000259" key="3">
    <source>
        <dbReference type="PROSITE" id="PS51702"/>
    </source>
</evidence>
<dbReference type="InterPro" id="IPR009061">
    <property type="entry name" value="DNA-bd_dom_put_sf"/>
</dbReference>
<dbReference type="RefSeq" id="WP_082425424.1">
    <property type="nucleotide sequence ID" value="NZ_CABIWA010000017.1"/>
</dbReference>
<dbReference type="PROSITE" id="PS50994">
    <property type="entry name" value="INTEGRASE"/>
    <property type="match status" value="1"/>
</dbReference>
<dbReference type="SUPFAM" id="SSF46955">
    <property type="entry name" value="Putative DNA-binding domain"/>
    <property type="match status" value="1"/>
</dbReference>
<dbReference type="SUPFAM" id="SSF53098">
    <property type="entry name" value="Ribonuclease H-like"/>
    <property type="match status" value="1"/>
</dbReference>
<evidence type="ECO:0000313" key="5">
    <source>
        <dbReference type="Proteomes" id="UP000095765"/>
    </source>
</evidence>
<dbReference type="Gene3D" id="1.10.10.60">
    <property type="entry name" value="Homeodomain-like"/>
    <property type="match status" value="1"/>
</dbReference>
<dbReference type="GO" id="GO:0015074">
    <property type="term" value="P:DNA integration"/>
    <property type="evidence" value="ECO:0007669"/>
    <property type="project" value="InterPro"/>
</dbReference>
<accession>A0A174QBK6</accession>
<feature type="domain" description="Integrase catalytic" evidence="2">
    <location>
        <begin position="229"/>
        <end position="438"/>
    </location>
</feature>
<dbReference type="InterPro" id="IPR009004">
    <property type="entry name" value="Transposase_Mu_C"/>
</dbReference>
<dbReference type="Gene3D" id="3.30.420.10">
    <property type="entry name" value="Ribonuclease H-like superfamily/Ribonuclease H"/>
    <property type="match status" value="1"/>
</dbReference>
<dbReference type="InterPro" id="IPR015378">
    <property type="entry name" value="Transposase-like_Mu_C"/>
</dbReference>
<dbReference type="Proteomes" id="UP000095765">
    <property type="component" value="Unassembled WGS sequence"/>
</dbReference>
<evidence type="ECO:0000313" key="4">
    <source>
        <dbReference type="EMBL" id="CUP68897.1"/>
    </source>
</evidence>
<dbReference type="PROSITE" id="PS51702">
    <property type="entry name" value="HTH_MU"/>
    <property type="match status" value="1"/>
</dbReference>
<dbReference type="AlphaFoldDB" id="A0A174QBK6"/>
<name>A0A174QBK6_9FIRM</name>
<dbReference type="OrthoDB" id="9794201at2"/>